<organism evidence="1 2">
    <name type="scientific">Catharanthus roseus</name>
    <name type="common">Madagascar periwinkle</name>
    <name type="synonym">Vinca rosea</name>
    <dbReference type="NCBI Taxonomy" id="4058"/>
    <lineage>
        <taxon>Eukaryota</taxon>
        <taxon>Viridiplantae</taxon>
        <taxon>Streptophyta</taxon>
        <taxon>Embryophyta</taxon>
        <taxon>Tracheophyta</taxon>
        <taxon>Spermatophyta</taxon>
        <taxon>Magnoliopsida</taxon>
        <taxon>eudicotyledons</taxon>
        <taxon>Gunneridae</taxon>
        <taxon>Pentapetalae</taxon>
        <taxon>asterids</taxon>
        <taxon>lamiids</taxon>
        <taxon>Gentianales</taxon>
        <taxon>Apocynaceae</taxon>
        <taxon>Rauvolfioideae</taxon>
        <taxon>Vinceae</taxon>
        <taxon>Catharanthinae</taxon>
        <taxon>Catharanthus</taxon>
    </lineage>
</organism>
<dbReference type="EMBL" id="CM044706">
    <property type="protein sequence ID" value="KAI5659238.1"/>
    <property type="molecule type" value="Genomic_DNA"/>
</dbReference>
<dbReference type="Proteomes" id="UP001060085">
    <property type="component" value="Linkage Group LG06"/>
</dbReference>
<keyword evidence="2" id="KW-1185">Reference proteome</keyword>
<reference evidence="2" key="1">
    <citation type="journal article" date="2023" name="Nat. Plants">
        <title>Single-cell RNA sequencing provides a high-resolution roadmap for understanding the multicellular compartmentation of specialized metabolism.</title>
        <authorList>
            <person name="Sun S."/>
            <person name="Shen X."/>
            <person name="Li Y."/>
            <person name="Li Y."/>
            <person name="Wang S."/>
            <person name="Li R."/>
            <person name="Zhang H."/>
            <person name="Shen G."/>
            <person name="Guo B."/>
            <person name="Wei J."/>
            <person name="Xu J."/>
            <person name="St-Pierre B."/>
            <person name="Chen S."/>
            <person name="Sun C."/>
        </authorList>
    </citation>
    <scope>NUCLEOTIDE SEQUENCE [LARGE SCALE GENOMIC DNA]</scope>
</reference>
<sequence length="197" mass="22316">MTPEPDRVAPAATVDMAASLTPILPVESISSFPSLPSLFRGGVREQDICGYCLCHKQWVEAAGQQIMELREEISRVDALFYTARQAHRQATAKAVMLEAELGQAWEAYAAREREIMEMIDERDWLRRFISQFLGTTRDSLDRAHVELESQPGYSGSQCPQTECLLVLELFGFEKHVRFTISQPCERVCVVKFSKQTV</sequence>
<proteinExistence type="predicted"/>
<protein>
    <submittedName>
        <fullName evidence="1">Uncharacterized protein</fullName>
    </submittedName>
</protein>
<gene>
    <name evidence="1" type="ORF">M9H77_28031</name>
</gene>
<name>A0ACC0AGW7_CATRO</name>
<accession>A0ACC0AGW7</accession>
<evidence type="ECO:0000313" key="2">
    <source>
        <dbReference type="Proteomes" id="UP001060085"/>
    </source>
</evidence>
<evidence type="ECO:0000313" key="1">
    <source>
        <dbReference type="EMBL" id="KAI5659238.1"/>
    </source>
</evidence>
<comment type="caution">
    <text evidence="1">The sequence shown here is derived from an EMBL/GenBank/DDBJ whole genome shotgun (WGS) entry which is preliminary data.</text>
</comment>